<organism evidence="1 2">
    <name type="scientific">Methylobacterium longum</name>
    <dbReference type="NCBI Taxonomy" id="767694"/>
    <lineage>
        <taxon>Bacteria</taxon>
        <taxon>Pseudomonadati</taxon>
        <taxon>Pseudomonadota</taxon>
        <taxon>Alphaproteobacteria</taxon>
        <taxon>Hyphomicrobiales</taxon>
        <taxon>Methylobacteriaceae</taxon>
        <taxon>Methylobacterium</taxon>
    </lineage>
</organism>
<comment type="caution">
    <text evidence="1">The sequence shown here is derived from an EMBL/GenBank/DDBJ whole genome shotgun (WGS) entry which is preliminary data.</text>
</comment>
<dbReference type="EMBL" id="JAUFPT010000127">
    <property type="protein sequence ID" value="MDN3574997.1"/>
    <property type="molecule type" value="Genomic_DNA"/>
</dbReference>
<protein>
    <submittedName>
        <fullName evidence="1">Uncharacterized protein</fullName>
    </submittedName>
</protein>
<name>A0ABT8AYE3_9HYPH</name>
<evidence type="ECO:0000313" key="1">
    <source>
        <dbReference type="EMBL" id="MDN3574997.1"/>
    </source>
</evidence>
<dbReference type="Proteomes" id="UP001244297">
    <property type="component" value="Unassembled WGS sequence"/>
</dbReference>
<dbReference type="RefSeq" id="WP_290356729.1">
    <property type="nucleotide sequence ID" value="NZ_JAUFPT010000127.1"/>
</dbReference>
<proteinExistence type="predicted"/>
<sequence>MVRLWLEAAGDELPRLVRRWLACHEAIGALLMAEEPEAVA</sequence>
<keyword evidence="2" id="KW-1185">Reference proteome</keyword>
<evidence type="ECO:0000313" key="2">
    <source>
        <dbReference type="Proteomes" id="UP001244297"/>
    </source>
</evidence>
<gene>
    <name evidence="1" type="ORF">QWZ18_30925</name>
</gene>
<reference evidence="2" key="1">
    <citation type="journal article" date="2019" name="Int. J. Syst. Evol. Microbiol.">
        <title>The Global Catalogue of Microorganisms (GCM) 10K type strain sequencing project: providing services to taxonomists for standard genome sequencing and annotation.</title>
        <authorList>
            <consortium name="The Broad Institute Genomics Platform"/>
            <consortium name="The Broad Institute Genome Sequencing Center for Infectious Disease"/>
            <person name="Wu L."/>
            <person name="Ma J."/>
        </authorList>
    </citation>
    <scope>NUCLEOTIDE SEQUENCE [LARGE SCALE GENOMIC DNA]</scope>
    <source>
        <strain evidence="2">CECT 7806</strain>
    </source>
</reference>
<accession>A0ABT8AYE3</accession>